<evidence type="ECO:0000313" key="2">
    <source>
        <dbReference type="EMBL" id="KPL75914.1"/>
    </source>
</evidence>
<proteinExistence type="predicted"/>
<dbReference type="GO" id="GO:0005886">
    <property type="term" value="C:plasma membrane"/>
    <property type="evidence" value="ECO:0007669"/>
    <property type="project" value="TreeGrafter"/>
</dbReference>
<feature type="domain" description="Alanine dehydrogenase/pyridine nucleotide transhydrogenase N-terminal" evidence="1">
    <location>
        <begin position="17"/>
        <end position="140"/>
    </location>
</feature>
<dbReference type="RefSeq" id="WP_061918305.1">
    <property type="nucleotide sequence ID" value="NZ_DF967971.1"/>
</dbReference>
<dbReference type="Proteomes" id="UP000050514">
    <property type="component" value="Unassembled WGS sequence"/>
</dbReference>
<dbReference type="AlphaFoldDB" id="A0A0N8GMQ0"/>
<dbReference type="STRING" id="360411.AC812_08060"/>
<dbReference type="Gene3D" id="3.40.50.720">
    <property type="entry name" value="NAD(P)-binding Rossmann-like Domain"/>
    <property type="match status" value="1"/>
</dbReference>
<name>A0A0N8GMQ0_9CHLR</name>
<protein>
    <recommendedName>
        <fullName evidence="1">Alanine dehydrogenase/pyridine nucleotide transhydrogenase N-terminal domain-containing protein</fullName>
    </recommendedName>
</protein>
<sequence length="374" mass="42287">MPENLRFGLARMHVEAGEVRDFLPSLMTHIANWGGEVVLEHGYGSGMGLSEKDYHDACPSVRFASHEEVYQQDLVLVLRYPDENILKTMRKGACLISMIHFPTRPQRIEFLRSLQIEAISLDSIKDDTGRRLVENLRMVAWNGVEVAFRVLREIYPAPGFESPHRPPIHVTLLGSGAVGMHVMPAAIRYGNEGLWRKMVEKGVPGVQVTAVDYDLTRHYAFMQNLLRQTDLLIDATQRPDPSRPVIPNDWIAFMAPHAVLLDLSVDPYECEQPPFTVKGIEGIPHGNLDQYVFPPNDPAYEKIPACIPTRNRRFAVSCYSWPGITPRKCMEIYGIQIAPLLRTILSAGGVQQINPQGTYFHRALSRAMLSRWVH</sequence>
<organism evidence="2 3">
    <name type="scientific">Bellilinea caldifistulae</name>
    <dbReference type="NCBI Taxonomy" id="360411"/>
    <lineage>
        <taxon>Bacteria</taxon>
        <taxon>Bacillati</taxon>
        <taxon>Chloroflexota</taxon>
        <taxon>Anaerolineae</taxon>
        <taxon>Anaerolineales</taxon>
        <taxon>Anaerolineaceae</taxon>
        <taxon>Bellilinea</taxon>
    </lineage>
</organism>
<dbReference type="GO" id="GO:0000286">
    <property type="term" value="F:alanine dehydrogenase activity"/>
    <property type="evidence" value="ECO:0007669"/>
    <property type="project" value="TreeGrafter"/>
</dbReference>
<accession>A0A0N8GMQ0</accession>
<dbReference type="GO" id="GO:0006524">
    <property type="term" value="P:alanine catabolic process"/>
    <property type="evidence" value="ECO:0007669"/>
    <property type="project" value="TreeGrafter"/>
</dbReference>
<evidence type="ECO:0000313" key="3">
    <source>
        <dbReference type="Proteomes" id="UP000050514"/>
    </source>
</evidence>
<comment type="caution">
    <text evidence="2">The sequence shown here is derived from an EMBL/GenBank/DDBJ whole genome shotgun (WGS) entry which is preliminary data.</text>
</comment>
<dbReference type="PANTHER" id="PTHR42795:SF1">
    <property type="entry name" value="ALANINE DEHYDROGENASE"/>
    <property type="match status" value="1"/>
</dbReference>
<dbReference type="OrthoDB" id="1881226at2"/>
<reference evidence="2 3" key="1">
    <citation type="submission" date="2015-07" db="EMBL/GenBank/DDBJ databases">
        <title>Draft genome of Bellilinea caldifistulae DSM 17877.</title>
        <authorList>
            <person name="Hemp J."/>
            <person name="Ward L.M."/>
            <person name="Pace L.A."/>
            <person name="Fischer W.W."/>
        </authorList>
    </citation>
    <scope>NUCLEOTIDE SEQUENCE [LARGE SCALE GENOMIC DNA]</scope>
    <source>
        <strain evidence="2 3">GOMI-1</strain>
    </source>
</reference>
<dbReference type="InterPro" id="IPR007886">
    <property type="entry name" value="AlaDH/PNT_N"/>
</dbReference>
<dbReference type="Pfam" id="PF05222">
    <property type="entry name" value="AlaDh_PNT_N"/>
    <property type="match status" value="1"/>
</dbReference>
<dbReference type="InterPro" id="IPR036291">
    <property type="entry name" value="NAD(P)-bd_dom_sf"/>
</dbReference>
<dbReference type="SUPFAM" id="SSF52283">
    <property type="entry name" value="Formate/glycerate dehydrogenase catalytic domain-like"/>
    <property type="match status" value="1"/>
</dbReference>
<dbReference type="SMART" id="SM01003">
    <property type="entry name" value="AlaDh_PNT_N"/>
    <property type="match status" value="1"/>
</dbReference>
<evidence type="ECO:0000259" key="1">
    <source>
        <dbReference type="SMART" id="SM01003"/>
    </source>
</evidence>
<dbReference type="EMBL" id="LGHJ01000013">
    <property type="protein sequence ID" value="KPL75914.1"/>
    <property type="molecule type" value="Genomic_DNA"/>
</dbReference>
<keyword evidence="3" id="KW-1185">Reference proteome</keyword>
<gene>
    <name evidence="2" type="ORF">AC812_08060</name>
</gene>
<dbReference type="PANTHER" id="PTHR42795">
    <property type="entry name" value="ALANINE DEHYDROGENASE"/>
    <property type="match status" value="1"/>
</dbReference>
<dbReference type="SUPFAM" id="SSF51735">
    <property type="entry name" value="NAD(P)-binding Rossmann-fold domains"/>
    <property type="match status" value="1"/>
</dbReference>